<dbReference type="GO" id="GO:0005886">
    <property type="term" value="C:plasma membrane"/>
    <property type="evidence" value="ECO:0007669"/>
    <property type="project" value="TreeGrafter"/>
</dbReference>
<dbReference type="OrthoDB" id="5497849at2"/>
<accession>A0A2S4MMB9</accession>
<protein>
    <submittedName>
        <fullName evidence="3">Capsular polysaccharide transport system permease protein</fullName>
    </submittedName>
</protein>
<gene>
    <name evidence="3" type="ORF">B0G62_101292</name>
</gene>
<dbReference type="PANTHER" id="PTHR32309">
    <property type="entry name" value="TYROSINE-PROTEIN KINASE"/>
    <property type="match status" value="1"/>
</dbReference>
<reference evidence="3 4" key="1">
    <citation type="submission" date="2018-01" db="EMBL/GenBank/DDBJ databases">
        <title>Genomic Encyclopedia of Type Strains, Phase III (KMG-III): the genomes of soil and plant-associated and newly described type strains.</title>
        <authorList>
            <person name="Whitman W."/>
        </authorList>
    </citation>
    <scope>NUCLEOTIDE SEQUENCE [LARGE SCALE GENOMIC DNA]</scope>
    <source>
        <strain evidence="3 4">JCM 18070</strain>
    </source>
</reference>
<dbReference type="AlphaFoldDB" id="A0A2S4MMB9"/>
<feature type="transmembrane region" description="Helical" evidence="2">
    <location>
        <begin position="26"/>
        <end position="46"/>
    </location>
</feature>
<keyword evidence="2" id="KW-0472">Membrane</keyword>
<dbReference type="InterPro" id="IPR050445">
    <property type="entry name" value="Bact_polysacc_biosynth/exp"/>
</dbReference>
<feature type="transmembrane region" description="Helical" evidence="2">
    <location>
        <begin position="355"/>
        <end position="376"/>
    </location>
</feature>
<evidence type="ECO:0000313" key="3">
    <source>
        <dbReference type="EMBL" id="POR55896.1"/>
    </source>
</evidence>
<keyword evidence="2" id="KW-0812">Transmembrane</keyword>
<sequence length="381" mass="41645">MLENQGLVIDKPKSGLITRLKKINRLFLATVVIPTAVSVLYFGAIASDVYISESRFVVRNAQKQQQSSSLGALLAGAGVSAGSGDAFPVIDYIKSRDALAALNKGGYILSAFGRRGDIFNRFPGILRDDSFESLYRYYDKRIVDVEQDAASGIVTLEVRGFDADHAKALNEHLLGLSEQLVNQMNSRAAEDAVKLSEQQVDQATSRAKDAMVALSDYRNTHAVFDPDKQSALQLQQVAALQEKLFSAQNQLVQVETVSPANPQVASLKSEIAVLQKQIDLSVGGVVGNKSSLSGKAVDYERLQLDAQFAEKQLASATSTLELARVEAQRQQLYLERIVQPNAPDMALEPHRIRNIFATFILGLIAWGILSLFIAGVKEHRD</sequence>
<keyword evidence="1" id="KW-0175">Coiled coil</keyword>
<evidence type="ECO:0000313" key="4">
    <source>
        <dbReference type="Proteomes" id="UP000237381"/>
    </source>
</evidence>
<comment type="caution">
    <text evidence="3">The sequence shown here is derived from an EMBL/GenBank/DDBJ whole genome shotgun (WGS) entry which is preliminary data.</text>
</comment>
<dbReference type="GO" id="GO:0004713">
    <property type="term" value="F:protein tyrosine kinase activity"/>
    <property type="evidence" value="ECO:0007669"/>
    <property type="project" value="TreeGrafter"/>
</dbReference>
<keyword evidence="2" id="KW-1133">Transmembrane helix</keyword>
<feature type="coiled-coil region" evidence="1">
    <location>
        <begin position="299"/>
        <end position="326"/>
    </location>
</feature>
<dbReference type="EMBL" id="PQGA01000001">
    <property type="protein sequence ID" value="POR55896.1"/>
    <property type="molecule type" value="Genomic_DNA"/>
</dbReference>
<keyword evidence="4" id="KW-1185">Reference proteome</keyword>
<dbReference type="PANTHER" id="PTHR32309:SF13">
    <property type="entry name" value="FERRIC ENTEROBACTIN TRANSPORT PROTEIN FEPE"/>
    <property type="match status" value="1"/>
</dbReference>
<evidence type="ECO:0000256" key="2">
    <source>
        <dbReference type="SAM" id="Phobius"/>
    </source>
</evidence>
<name>A0A2S4MMB9_9BURK</name>
<organism evidence="3 4">
    <name type="scientific">Paraburkholderia eburnea</name>
    <dbReference type="NCBI Taxonomy" id="1189126"/>
    <lineage>
        <taxon>Bacteria</taxon>
        <taxon>Pseudomonadati</taxon>
        <taxon>Pseudomonadota</taxon>
        <taxon>Betaproteobacteria</taxon>
        <taxon>Burkholderiales</taxon>
        <taxon>Burkholderiaceae</taxon>
        <taxon>Paraburkholderia</taxon>
    </lineage>
</organism>
<dbReference type="Proteomes" id="UP000237381">
    <property type="component" value="Unassembled WGS sequence"/>
</dbReference>
<proteinExistence type="predicted"/>
<evidence type="ECO:0000256" key="1">
    <source>
        <dbReference type="SAM" id="Coils"/>
    </source>
</evidence>
<dbReference type="RefSeq" id="WP_103701818.1">
    <property type="nucleotide sequence ID" value="NZ_PQGA01000001.1"/>
</dbReference>